<dbReference type="FunFam" id="1.10.287.70:FF:000030">
    <property type="entry name" value="Cyclic nucleotide-gated channel alpha 3"/>
    <property type="match status" value="1"/>
</dbReference>
<dbReference type="InterPro" id="IPR000595">
    <property type="entry name" value="cNMP-bd_dom"/>
</dbReference>
<evidence type="ECO:0000256" key="1">
    <source>
        <dbReference type="ARBA" id="ARBA00004141"/>
    </source>
</evidence>
<dbReference type="GO" id="GO:0005223">
    <property type="term" value="F:intracellularly cGMP-activated cation channel activity"/>
    <property type="evidence" value="ECO:0007669"/>
    <property type="project" value="TreeGrafter"/>
</dbReference>
<dbReference type="Gene3D" id="1.10.287.70">
    <property type="match status" value="1"/>
</dbReference>
<dbReference type="Pfam" id="PF00520">
    <property type="entry name" value="Ion_trans"/>
    <property type="match status" value="1"/>
</dbReference>
<dbReference type="GO" id="GO:0030553">
    <property type="term" value="F:cGMP binding"/>
    <property type="evidence" value="ECO:0007669"/>
    <property type="project" value="TreeGrafter"/>
</dbReference>
<feature type="transmembrane region" description="Helical" evidence="11">
    <location>
        <begin position="124"/>
        <end position="145"/>
    </location>
</feature>
<dbReference type="Gene3D" id="1.10.287.630">
    <property type="entry name" value="Helix hairpin bin"/>
    <property type="match status" value="1"/>
</dbReference>
<dbReference type="PRINTS" id="PR01463">
    <property type="entry name" value="EAGCHANLFMLY"/>
</dbReference>
<keyword evidence="6 11" id="KW-0472">Membrane</keyword>
<dbReference type="EMBL" id="HAED01009699">
    <property type="protein sequence ID" value="SBQ95911.1"/>
    <property type="molecule type" value="Transcribed_RNA"/>
</dbReference>
<dbReference type="FunFam" id="2.60.120.10:FF:000002">
    <property type="entry name" value="Cyclic nucleotide gated channel alpha 1a"/>
    <property type="match status" value="1"/>
</dbReference>
<feature type="compositionally biased region" description="Acidic residues" evidence="10">
    <location>
        <begin position="495"/>
        <end position="504"/>
    </location>
</feature>
<dbReference type="PROSITE" id="PS50042">
    <property type="entry name" value="CNMP_BINDING_3"/>
    <property type="match status" value="1"/>
</dbReference>
<evidence type="ECO:0000256" key="6">
    <source>
        <dbReference type="ARBA" id="ARBA00023136"/>
    </source>
</evidence>
<evidence type="ECO:0000313" key="13">
    <source>
        <dbReference type="EMBL" id="SBQ95911.1"/>
    </source>
</evidence>
<keyword evidence="8" id="KW-0407">Ion channel</keyword>
<evidence type="ECO:0000256" key="7">
    <source>
        <dbReference type="ARBA" id="ARBA00023286"/>
    </source>
</evidence>
<comment type="catalytic activity">
    <reaction evidence="9">
        <text>K(+)(in) = K(+)(out)</text>
        <dbReference type="Rhea" id="RHEA:29463"/>
        <dbReference type="ChEBI" id="CHEBI:29103"/>
    </reaction>
</comment>
<dbReference type="InterPro" id="IPR005821">
    <property type="entry name" value="Ion_trans_dom"/>
</dbReference>
<keyword evidence="7" id="KW-1071">Ligand-gated ion channel</keyword>
<dbReference type="SUPFAM" id="SSF51206">
    <property type="entry name" value="cAMP-binding domain-like"/>
    <property type="match status" value="1"/>
</dbReference>
<keyword evidence="3 11" id="KW-0812">Transmembrane</keyword>
<dbReference type="Gene3D" id="1.20.5.300">
    <property type="match status" value="1"/>
</dbReference>
<reference evidence="13" key="1">
    <citation type="submission" date="2016-05" db="EMBL/GenBank/DDBJ databases">
        <authorList>
            <person name="Lavstsen T."/>
            <person name="Jespersen J.S."/>
        </authorList>
    </citation>
    <scope>NUCLEOTIDE SEQUENCE</scope>
    <source>
        <tissue evidence="13">Brain</tissue>
    </source>
</reference>
<dbReference type="AlphaFoldDB" id="A0A1A8IFH2"/>
<dbReference type="PROSITE" id="PS00888">
    <property type="entry name" value="CNMP_BINDING_1"/>
    <property type="match status" value="1"/>
</dbReference>
<dbReference type="InterPro" id="IPR014710">
    <property type="entry name" value="RmlC-like_jellyroll"/>
</dbReference>
<comment type="subcellular location">
    <subcellularLocation>
        <location evidence="1">Membrane</location>
        <topology evidence="1">Multi-pass membrane protein</topology>
    </subcellularLocation>
</comment>
<dbReference type="SMART" id="SM00100">
    <property type="entry name" value="cNMP"/>
    <property type="match status" value="1"/>
</dbReference>
<evidence type="ECO:0000256" key="3">
    <source>
        <dbReference type="ARBA" id="ARBA00022692"/>
    </source>
</evidence>
<reference evidence="13" key="2">
    <citation type="submission" date="2016-06" db="EMBL/GenBank/DDBJ databases">
        <title>The genome of a short-lived fish provides insights into sex chromosome evolution and the genetic control of aging.</title>
        <authorList>
            <person name="Reichwald K."/>
            <person name="Felder M."/>
            <person name="Petzold A."/>
            <person name="Koch P."/>
            <person name="Groth M."/>
            <person name="Platzer M."/>
        </authorList>
    </citation>
    <scope>NUCLEOTIDE SEQUENCE</scope>
    <source>
        <tissue evidence="13">Brain</tissue>
    </source>
</reference>
<evidence type="ECO:0000259" key="12">
    <source>
        <dbReference type="PROSITE" id="PS50042"/>
    </source>
</evidence>
<dbReference type="GO" id="GO:0005249">
    <property type="term" value="F:voltage-gated potassium channel activity"/>
    <property type="evidence" value="ECO:0007669"/>
    <property type="project" value="InterPro"/>
</dbReference>
<evidence type="ECO:0000256" key="11">
    <source>
        <dbReference type="SAM" id="Phobius"/>
    </source>
</evidence>
<keyword evidence="4 11" id="KW-1133">Transmembrane helix</keyword>
<gene>
    <name evidence="13" type="primary">CNGA1</name>
</gene>
<dbReference type="FunFam" id="1.10.287.630:FF:000001">
    <property type="entry name" value="Cyclic nucleotide-gated channel alpha 3"/>
    <property type="match status" value="1"/>
</dbReference>
<dbReference type="InterPro" id="IPR032406">
    <property type="entry name" value="CLZ_dom"/>
</dbReference>
<dbReference type="PANTHER" id="PTHR45638">
    <property type="entry name" value="CYCLIC NUCLEOTIDE-GATED CATION CHANNEL SUBUNIT A"/>
    <property type="match status" value="1"/>
</dbReference>
<accession>A0A1A8IFH2</accession>
<evidence type="ECO:0000256" key="9">
    <source>
        <dbReference type="ARBA" id="ARBA00034430"/>
    </source>
</evidence>
<evidence type="ECO:0000256" key="8">
    <source>
        <dbReference type="ARBA" id="ARBA00023303"/>
    </source>
</evidence>
<evidence type="ECO:0000256" key="5">
    <source>
        <dbReference type="ARBA" id="ARBA00023065"/>
    </source>
</evidence>
<dbReference type="GO" id="GO:0044877">
    <property type="term" value="F:protein-containing complex binding"/>
    <property type="evidence" value="ECO:0007669"/>
    <property type="project" value="TreeGrafter"/>
</dbReference>
<dbReference type="GO" id="GO:0005886">
    <property type="term" value="C:plasma membrane"/>
    <property type="evidence" value="ECO:0007669"/>
    <property type="project" value="TreeGrafter"/>
</dbReference>
<name>A0A1A8IFH2_NOTKU</name>
<dbReference type="Pfam" id="PF00027">
    <property type="entry name" value="cNMP_binding"/>
    <property type="match status" value="1"/>
</dbReference>
<feature type="region of interest" description="Disordered" evidence="10">
    <location>
        <begin position="494"/>
        <end position="541"/>
    </location>
</feature>
<dbReference type="InterPro" id="IPR018488">
    <property type="entry name" value="cNMP-bd_CS"/>
</dbReference>
<dbReference type="CDD" id="cd00038">
    <property type="entry name" value="CAP_ED"/>
    <property type="match status" value="1"/>
</dbReference>
<evidence type="ECO:0000256" key="4">
    <source>
        <dbReference type="ARBA" id="ARBA00022989"/>
    </source>
</evidence>
<dbReference type="InterPro" id="IPR050866">
    <property type="entry name" value="CNG_cation_channel"/>
</dbReference>
<dbReference type="SUPFAM" id="SSF81324">
    <property type="entry name" value="Voltage-gated potassium channels"/>
    <property type="match status" value="1"/>
</dbReference>
<dbReference type="PROSITE" id="PS00889">
    <property type="entry name" value="CNMP_BINDING_2"/>
    <property type="match status" value="1"/>
</dbReference>
<evidence type="ECO:0000256" key="10">
    <source>
        <dbReference type="SAM" id="MobiDB-lite"/>
    </source>
</evidence>
<feature type="compositionally biased region" description="Basic and acidic residues" evidence="10">
    <location>
        <begin position="505"/>
        <end position="527"/>
    </location>
</feature>
<keyword evidence="5" id="KW-0406">Ion transport</keyword>
<dbReference type="Gene3D" id="2.60.120.10">
    <property type="entry name" value="Jelly Rolls"/>
    <property type="match status" value="1"/>
</dbReference>
<dbReference type="Pfam" id="PF16526">
    <property type="entry name" value="CLZ"/>
    <property type="match status" value="1"/>
</dbReference>
<dbReference type="InterPro" id="IPR018490">
    <property type="entry name" value="cNMP-bd_dom_sf"/>
</dbReference>
<dbReference type="GO" id="GO:0005222">
    <property type="term" value="F:intracellularly cAMP-activated cation channel activity"/>
    <property type="evidence" value="ECO:0007669"/>
    <property type="project" value="TreeGrafter"/>
</dbReference>
<protein>
    <submittedName>
        <fullName evidence="13">Cyclic nucleotide gated channel alpha 1</fullName>
    </submittedName>
</protein>
<proteinExistence type="predicted"/>
<dbReference type="InterPro" id="IPR003938">
    <property type="entry name" value="K_chnl_volt-dep_EAG/ELK/ERG"/>
</dbReference>
<dbReference type="PANTHER" id="PTHR45638:SF20">
    <property type="entry name" value="CYCLIC NUCLEOTIDE-GATED CHANNEL SUBUNIT ALPHA 1A"/>
    <property type="match status" value="1"/>
</dbReference>
<dbReference type="GO" id="GO:0017071">
    <property type="term" value="C:intracellular cyclic nucleotide activated cation channel complex"/>
    <property type="evidence" value="ECO:0007669"/>
    <property type="project" value="TreeGrafter"/>
</dbReference>
<evidence type="ECO:0000256" key="2">
    <source>
        <dbReference type="ARBA" id="ARBA00022448"/>
    </source>
</evidence>
<sequence>MYNWTMIIARACFEELQRDYILYWVLLDYTSDLIYLADMFFRTRTGYLEQGLLVKDEKLLRDEYMKSFQFRLDVISMLPTDIFYLILGLDYPEIRINKLLRIGRMMEFFTRTETKTNYPNIFRIANLIMYILIIIHWNACLYFSFSKSIGFGADDWVYPALDNPEEPEFGQPMRKYAFSLYWSTLTLTTIGETPPPALDSEFFFHVMDFLVGVLIFATIVGNIATMISNMNAAQAQFQARIDNIKQYMQVRRVSKELELRVIKWFDYLWNNGKAQNEREVLRYLPDKLRAEIAIQVHMDTLQKVRIFADCEAGLLIQLVLKLRPQVFSPGDYICKKGDIGREMYIIKDGKLAVVADDGVTQFVVLGSGSYFGEISILNIKGSKAGNRRTANIRSIGYSDLFCLSKDDLMESLTEYPDAKAMLEEKGRQILMKDGLIDLDPANIKPETKELEEKVTKLYTTMELMQVKLKKVLGNYKASGQALKQRIADLERLTGEEVEEEMDEGEVVKEDAKVDEEGVKEKDKKAEGDGEEGGGGEIGKSD</sequence>
<keyword evidence="2" id="KW-0813">Transport</keyword>
<feature type="domain" description="Cyclic nucleotide-binding" evidence="12">
    <location>
        <begin position="306"/>
        <end position="412"/>
    </location>
</feature>
<organism evidence="13">
    <name type="scientific">Nothobranchius kuhntae</name>
    <name type="common">Beira killifish</name>
    <dbReference type="NCBI Taxonomy" id="321403"/>
    <lineage>
        <taxon>Eukaryota</taxon>
        <taxon>Metazoa</taxon>
        <taxon>Chordata</taxon>
        <taxon>Craniata</taxon>
        <taxon>Vertebrata</taxon>
        <taxon>Euteleostomi</taxon>
        <taxon>Actinopterygii</taxon>
        <taxon>Neopterygii</taxon>
        <taxon>Teleostei</taxon>
        <taxon>Neoteleostei</taxon>
        <taxon>Acanthomorphata</taxon>
        <taxon>Ovalentaria</taxon>
        <taxon>Atherinomorphae</taxon>
        <taxon>Cyprinodontiformes</taxon>
        <taxon>Nothobranchiidae</taxon>
        <taxon>Nothobranchius</taxon>
    </lineage>
</organism>
<feature type="transmembrane region" description="Helical" evidence="11">
    <location>
        <begin position="202"/>
        <end position="224"/>
    </location>
</feature>